<dbReference type="InterPro" id="IPR051628">
    <property type="entry name" value="LUBAC_E3_Ligases"/>
</dbReference>
<dbReference type="PROSITE" id="PS50089">
    <property type="entry name" value="ZF_RING_2"/>
    <property type="match status" value="1"/>
</dbReference>
<dbReference type="GO" id="GO:0008270">
    <property type="term" value="F:zinc ion binding"/>
    <property type="evidence" value="ECO:0007669"/>
    <property type="project" value="UniProtKB-KW"/>
</dbReference>
<evidence type="ECO:0008006" key="13">
    <source>
        <dbReference type="Google" id="ProtNLM"/>
    </source>
</evidence>
<keyword evidence="6" id="KW-0833">Ubl conjugation pathway</keyword>
<evidence type="ECO:0000256" key="8">
    <source>
        <dbReference type="PROSITE-ProRule" id="PRU00175"/>
    </source>
</evidence>
<dbReference type="InterPro" id="IPR044066">
    <property type="entry name" value="TRIAD_supradom"/>
</dbReference>
<dbReference type="PROSITE" id="PS51873">
    <property type="entry name" value="TRIAD"/>
    <property type="match status" value="1"/>
</dbReference>
<dbReference type="SMART" id="SM00184">
    <property type="entry name" value="RING"/>
    <property type="match status" value="1"/>
</dbReference>
<dbReference type="GO" id="GO:0043130">
    <property type="term" value="F:ubiquitin binding"/>
    <property type="evidence" value="ECO:0007669"/>
    <property type="project" value="TreeGrafter"/>
</dbReference>
<dbReference type="Pfam" id="PF26200">
    <property type="entry name" value="Rcat_RNF216"/>
    <property type="match status" value="1"/>
</dbReference>
<dbReference type="Proteomes" id="UP000692954">
    <property type="component" value="Unassembled WGS sequence"/>
</dbReference>
<keyword evidence="4" id="KW-0677">Repeat</keyword>
<evidence type="ECO:0000259" key="9">
    <source>
        <dbReference type="PROSITE" id="PS50089"/>
    </source>
</evidence>
<comment type="caution">
    <text evidence="11">The sequence shown here is derived from an EMBL/GenBank/DDBJ whole genome shotgun (WGS) entry which is preliminary data.</text>
</comment>
<keyword evidence="3" id="KW-0479">Metal-binding</keyword>
<feature type="domain" description="RING-type" evidence="10">
    <location>
        <begin position="6"/>
        <end position="218"/>
    </location>
</feature>
<dbReference type="GO" id="GO:0000151">
    <property type="term" value="C:ubiquitin ligase complex"/>
    <property type="evidence" value="ECO:0007669"/>
    <property type="project" value="TreeGrafter"/>
</dbReference>
<dbReference type="GO" id="GO:0097039">
    <property type="term" value="P:protein linear polyubiquitination"/>
    <property type="evidence" value="ECO:0007669"/>
    <property type="project" value="TreeGrafter"/>
</dbReference>
<evidence type="ECO:0000256" key="1">
    <source>
        <dbReference type="ARBA" id="ARBA00004906"/>
    </source>
</evidence>
<evidence type="ECO:0000256" key="6">
    <source>
        <dbReference type="ARBA" id="ARBA00022786"/>
    </source>
</evidence>
<evidence type="ECO:0000256" key="4">
    <source>
        <dbReference type="ARBA" id="ARBA00022737"/>
    </source>
</evidence>
<accession>A0A8S1MCP3</accession>
<evidence type="ECO:0000259" key="10">
    <source>
        <dbReference type="PROSITE" id="PS51873"/>
    </source>
</evidence>
<evidence type="ECO:0000256" key="5">
    <source>
        <dbReference type="ARBA" id="ARBA00022771"/>
    </source>
</evidence>
<comment type="pathway">
    <text evidence="1">Protein modification; protein ubiquitination.</text>
</comment>
<dbReference type="PROSITE" id="PS00518">
    <property type="entry name" value="ZF_RING_1"/>
    <property type="match status" value="1"/>
</dbReference>
<keyword evidence="12" id="KW-1185">Reference proteome</keyword>
<name>A0A8S1MCP3_9CILI</name>
<evidence type="ECO:0000256" key="3">
    <source>
        <dbReference type="ARBA" id="ARBA00022723"/>
    </source>
</evidence>
<evidence type="ECO:0000256" key="2">
    <source>
        <dbReference type="ARBA" id="ARBA00022679"/>
    </source>
</evidence>
<keyword evidence="2" id="KW-0808">Transferase</keyword>
<dbReference type="GO" id="GO:0043161">
    <property type="term" value="P:proteasome-mediated ubiquitin-dependent protein catabolic process"/>
    <property type="evidence" value="ECO:0007669"/>
    <property type="project" value="TreeGrafter"/>
</dbReference>
<dbReference type="GO" id="GO:0004842">
    <property type="term" value="F:ubiquitin-protein transferase activity"/>
    <property type="evidence" value="ECO:0007669"/>
    <property type="project" value="TreeGrafter"/>
</dbReference>
<evidence type="ECO:0000256" key="7">
    <source>
        <dbReference type="ARBA" id="ARBA00022833"/>
    </source>
</evidence>
<dbReference type="AlphaFoldDB" id="A0A8S1MCP3"/>
<feature type="domain" description="RING-type" evidence="9">
    <location>
        <begin position="10"/>
        <end position="61"/>
    </location>
</feature>
<gene>
    <name evidence="11" type="ORF">PSON_ATCC_30995.1.T0370167</name>
</gene>
<protein>
    <recommendedName>
        <fullName evidence="13">RING-type domain-containing protein</fullName>
    </recommendedName>
</protein>
<proteinExistence type="predicted"/>
<dbReference type="InterPro" id="IPR001841">
    <property type="entry name" value="Znf_RING"/>
</dbReference>
<sequence>MIRTGEQNLCPICDKKLEENNVILFPKCNHALCRDCLRESFEYKIKEQQVQLKFFVCFTCQIQLENNQWIQKVVDQKTFNKYCDQLIDQKMVDNLNSDEIVVTCKNQVCQQTYLIWKYADYYKCPKCNVEFCRKCNNQHNNEMPCEKEQNSYIVMKQNFEISKCPQCSFKVTKIGGCNFMTCICGTHFCYRCDMLLKREDHHKHYQQNDTSLSCKAQNRQSLPDKEQKKEKKKIKIVEINQIPCKLCSKFLDSKNKNHIYQCSSEGCNRQLYCTFGETFMNEQDIEQHLQKCFPKNDQIYSSNNLG</sequence>
<dbReference type="PANTHER" id="PTHR22770:SF13">
    <property type="entry name" value="RING-TYPE DOMAIN-CONTAINING PROTEIN"/>
    <property type="match status" value="1"/>
</dbReference>
<keyword evidence="5 8" id="KW-0863">Zinc-finger</keyword>
<evidence type="ECO:0000313" key="11">
    <source>
        <dbReference type="EMBL" id="CAD8078208.1"/>
    </source>
</evidence>
<dbReference type="OrthoDB" id="301105at2759"/>
<keyword evidence="7" id="KW-0862">Zinc</keyword>
<dbReference type="PANTHER" id="PTHR22770">
    <property type="entry name" value="UBIQUITIN CONJUGATING ENZYME 7 INTERACTING PROTEIN-RELATED"/>
    <property type="match status" value="1"/>
</dbReference>
<dbReference type="EMBL" id="CAJJDN010000037">
    <property type="protein sequence ID" value="CAD8078208.1"/>
    <property type="molecule type" value="Genomic_DNA"/>
</dbReference>
<organism evidence="11 12">
    <name type="scientific">Paramecium sonneborni</name>
    <dbReference type="NCBI Taxonomy" id="65129"/>
    <lineage>
        <taxon>Eukaryota</taxon>
        <taxon>Sar</taxon>
        <taxon>Alveolata</taxon>
        <taxon>Ciliophora</taxon>
        <taxon>Intramacronucleata</taxon>
        <taxon>Oligohymenophorea</taxon>
        <taxon>Peniculida</taxon>
        <taxon>Parameciidae</taxon>
        <taxon>Paramecium</taxon>
    </lineage>
</organism>
<dbReference type="InterPro" id="IPR017907">
    <property type="entry name" value="Znf_RING_CS"/>
</dbReference>
<evidence type="ECO:0000313" key="12">
    <source>
        <dbReference type="Proteomes" id="UP000692954"/>
    </source>
</evidence>
<reference evidence="11" key="1">
    <citation type="submission" date="2021-01" db="EMBL/GenBank/DDBJ databases">
        <authorList>
            <consortium name="Genoscope - CEA"/>
            <person name="William W."/>
        </authorList>
    </citation>
    <scope>NUCLEOTIDE SEQUENCE</scope>
</reference>